<comment type="subcellular location">
    <subcellularLocation>
        <location evidence="2 17">Cytoplasm</location>
        <location evidence="2 17">Cytoskeleton</location>
    </subcellularLocation>
    <subcellularLocation>
        <location evidence="1">Mitochondrion</location>
    </subcellularLocation>
</comment>
<keyword evidence="12" id="KW-0496">Mitochondrion</keyword>
<evidence type="ECO:0000256" key="11">
    <source>
        <dbReference type="ARBA" id="ARBA00023054"/>
    </source>
</evidence>
<keyword evidence="13 17" id="KW-0505">Motor protein</keyword>
<dbReference type="GO" id="GO:0005871">
    <property type="term" value="C:kinesin complex"/>
    <property type="evidence" value="ECO:0007669"/>
    <property type="project" value="UniProtKB-UniRule"/>
</dbReference>
<evidence type="ECO:0000256" key="7">
    <source>
        <dbReference type="ARBA" id="ARBA00022737"/>
    </source>
</evidence>
<organism evidence="19 20">
    <name type="scientific">Trichobilharzia regenti</name>
    <name type="common">Nasal bird schistosome</name>
    <dbReference type="NCBI Taxonomy" id="157069"/>
    <lineage>
        <taxon>Eukaryota</taxon>
        <taxon>Metazoa</taxon>
        <taxon>Spiralia</taxon>
        <taxon>Lophotrochozoa</taxon>
        <taxon>Platyhelminthes</taxon>
        <taxon>Trematoda</taxon>
        <taxon>Digenea</taxon>
        <taxon>Strigeidida</taxon>
        <taxon>Schistosomatoidea</taxon>
        <taxon>Schistosomatidae</taxon>
        <taxon>Trichobilharzia</taxon>
    </lineage>
</organism>
<evidence type="ECO:0000256" key="16">
    <source>
        <dbReference type="ARBA" id="ARBA00046448"/>
    </source>
</evidence>
<dbReference type="AlphaFoldDB" id="A0AA85IRV8"/>
<dbReference type="WBParaSite" id="TREG1_103580.3">
    <property type="protein sequence ID" value="TREG1_103580.3"/>
    <property type="gene ID" value="TREG1_103580"/>
</dbReference>
<keyword evidence="14 17" id="KW-0206">Cytoskeleton</keyword>
<dbReference type="PRINTS" id="PR00381">
    <property type="entry name" value="KINESINLIGHT"/>
</dbReference>
<reference evidence="20" key="2">
    <citation type="submission" date="2023-11" db="UniProtKB">
        <authorList>
            <consortium name="WormBaseParasite"/>
        </authorList>
    </citation>
    <scope>IDENTIFICATION</scope>
</reference>
<keyword evidence="9" id="KW-0802">TPR repeat</keyword>
<proteinExistence type="inferred from homology"/>
<keyword evidence="7" id="KW-0677">Repeat</keyword>
<dbReference type="GO" id="GO:0007018">
    <property type="term" value="P:microtubule-based movement"/>
    <property type="evidence" value="ECO:0007669"/>
    <property type="project" value="TreeGrafter"/>
</dbReference>
<evidence type="ECO:0000256" key="12">
    <source>
        <dbReference type="ARBA" id="ARBA00023128"/>
    </source>
</evidence>
<evidence type="ECO:0000256" key="2">
    <source>
        <dbReference type="ARBA" id="ARBA00004245"/>
    </source>
</evidence>
<evidence type="ECO:0000256" key="15">
    <source>
        <dbReference type="ARBA" id="ARBA00045520"/>
    </source>
</evidence>
<keyword evidence="11" id="KW-0175">Coiled coil</keyword>
<feature type="compositionally biased region" description="Polar residues" evidence="18">
    <location>
        <begin position="148"/>
        <end position="168"/>
    </location>
</feature>
<evidence type="ECO:0000256" key="1">
    <source>
        <dbReference type="ARBA" id="ARBA00004173"/>
    </source>
</evidence>
<dbReference type="Pfam" id="PF13374">
    <property type="entry name" value="TPR_10"/>
    <property type="match status" value="1"/>
</dbReference>
<dbReference type="GO" id="GO:0005874">
    <property type="term" value="C:microtubule"/>
    <property type="evidence" value="ECO:0007669"/>
    <property type="project" value="UniProtKB-UniRule"/>
</dbReference>
<evidence type="ECO:0000256" key="10">
    <source>
        <dbReference type="ARBA" id="ARBA00022871"/>
    </source>
</evidence>
<dbReference type="GO" id="GO:0030154">
    <property type="term" value="P:cell differentiation"/>
    <property type="evidence" value="ECO:0007669"/>
    <property type="project" value="UniProtKB-KW"/>
</dbReference>
<name>A0AA85IRV8_TRIRE</name>
<dbReference type="GO" id="GO:0007283">
    <property type="term" value="P:spermatogenesis"/>
    <property type="evidence" value="ECO:0007669"/>
    <property type="project" value="UniProtKB-KW"/>
</dbReference>
<evidence type="ECO:0000256" key="14">
    <source>
        <dbReference type="ARBA" id="ARBA00023212"/>
    </source>
</evidence>
<dbReference type="InterPro" id="IPR011990">
    <property type="entry name" value="TPR-like_helical_dom_sf"/>
</dbReference>
<dbReference type="SUPFAM" id="SSF48452">
    <property type="entry name" value="TPR-like"/>
    <property type="match status" value="1"/>
</dbReference>
<evidence type="ECO:0000256" key="8">
    <source>
        <dbReference type="ARBA" id="ARBA00022782"/>
    </source>
</evidence>
<feature type="region of interest" description="Disordered" evidence="18">
    <location>
        <begin position="103"/>
        <end position="126"/>
    </location>
</feature>
<dbReference type="GO" id="GO:0019894">
    <property type="term" value="F:kinesin binding"/>
    <property type="evidence" value="ECO:0007669"/>
    <property type="project" value="TreeGrafter"/>
</dbReference>
<evidence type="ECO:0000256" key="4">
    <source>
        <dbReference type="ARBA" id="ARBA00022490"/>
    </source>
</evidence>
<evidence type="ECO:0000256" key="9">
    <source>
        <dbReference type="ARBA" id="ARBA00022803"/>
    </source>
</evidence>
<keyword evidence="4 17" id="KW-0963">Cytoplasm</keyword>
<dbReference type="PANTHER" id="PTHR45783">
    <property type="entry name" value="KINESIN LIGHT CHAIN"/>
    <property type="match status" value="1"/>
</dbReference>
<keyword evidence="6 17" id="KW-0493">Microtubule</keyword>
<reference evidence="19" key="1">
    <citation type="submission" date="2022-06" db="EMBL/GenBank/DDBJ databases">
        <authorList>
            <person name="Berger JAMES D."/>
            <person name="Berger JAMES D."/>
        </authorList>
    </citation>
    <scope>NUCLEOTIDE SEQUENCE [LARGE SCALE GENOMIC DNA]</scope>
</reference>
<comment type="subunit">
    <text evidence="16">Oligomer composed of two heavy chains and two light chains. Associates with microtubulin in an ATP-dependent manner. Interacts with KIF5C. Interacts with ODF1. Interacts with LRGUK. Interacts with VDAC2.</text>
</comment>
<keyword evidence="8" id="KW-0221">Differentiation</keyword>
<evidence type="ECO:0000256" key="5">
    <source>
        <dbReference type="ARBA" id="ARBA00022553"/>
    </source>
</evidence>
<dbReference type="Gene3D" id="1.25.40.10">
    <property type="entry name" value="Tetratricopeptide repeat domain"/>
    <property type="match status" value="1"/>
</dbReference>
<feature type="compositionally biased region" description="Polar residues" evidence="18">
    <location>
        <begin position="103"/>
        <end position="122"/>
    </location>
</feature>
<keyword evidence="10" id="KW-0744">Spermatogenesis</keyword>
<sequence length="245" mass="27246">MCMWEKTLGPNHILIASSLNNLAILHAQLGQYAEAESLCRRALGIRENLFGADHLSITNELSNLIVLCQNQGKFEDASVLLKLENITEAESLLKAVLTPDQYNHSSLQQQRNHQENNSLSHSESVDQDPIAIHSLSQLSISDREVDTGSVSPCNGDSTKPPSRMNSSGQQVVEPLWVIVEQYVKDTDSINPQFSLVTWASEAKIELSIVHNAVQNLSIVYQRQGFHSHASLLQEWLHEDGITETN</sequence>
<evidence type="ECO:0000313" key="19">
    <source>
        <dbReference type="Proteomes" id="UP000050795"/>
    </source>
</evidence>
<feature type="region of interest" description="Disordered" evidence="18">
    <location>
        <begin position="143"/>
        <end position="168"/>
    </location>
</feature>
<evidence type="ECO:0000313" key="20">
    <source>
        <dbReference type="WBParaSite" id="TREG1_103580.3"/>
    </source>
</evidence>
<evidence type="ECO:0000256" key="13">
    <source>
        <dbReference type="ARBA" id="ARBA00023175"/>
    </source>
</evidence>
<evidence type="ECO:0000256" key="6">
    <source>
        <dbReference type="ARBA" id="ARBA00022701"/>
    </source>
</evidence>
<dbReference type="Proteomes" id="UP000050795">
    <property type="component" value="Unassembled WGS sequence"/>
</dbReference>
<dbReference type="InterPro" id="IPR019734">
    <property type="entry name" value="TPR_rpt"/>
</dbReference>
<comment type="subunit">
    <text evidence="17">Oligomeric complex composed of two heavy chains and two light chains.</text>
</comment>
<keyword evidence="19" id="KW-1185">Reference proteome</keyword>
<comment type="similarity">
    <text evidence="3 17">Belongs to the kinesin light chain family.</text>
</comment>
<protein>
    <recommendedName>
        <fullName evidence="17">Kinesin light chain</fullName>
    </recommendedName>
</protein>
<comment type="function">
    <text evidence="15">Kinesin is a microtubule-associated force-producing protein that may play a role in organelle transport. Plays a role during spermiogenesis in the development of the sperm tail midpiece and in the normal function of spermatozoa. May play a role in the formation of the mitochondrial sheath formation in the developing spermatid midpiece.</text>
</comment>
<evidence type="ECO:0000256" key="18">
    <source>
        <dbReference type="SAM" id="MobiDB-lite"/>
    </source>
</evidence>
<evidence type="ECO:0000256" key="3">
    <source>
        <dbReference type="ARBA" id="ARBA00009622"/>
    </source>
</evidence>
<dbReference type="SMART" id="SM00028">
    <property type="entry name" value="TPR"/>
    <property type="match status" value="1"/>
</dbReference>
<evidence type="ECO:0000256" key="17">
    <source>
        <dbReference type="RuleBase" id="RU367020"/>
    </source>
</evidence>
<comment type="function">
    <text evidence="17">Kinesin is a microtubule-associated force-producing protein that play a role in organelle transport.</text>
</comment>
<dbReference type="PANTHER" id="PTHR45783:SF1">
    <property type="entry name" value="KINESIN LIGHT CHAIN 3"/>
    <property type="match status" value="1"/>
</dbReference>
<accession>A0AA85IRV8</accession>
<keyword evidence="5" id="KW-0597">Phosphoprotein</keyword>
<dbReference type="GO" id="GO:0005739">
    <property type="term" value="C:mitochondrion"/>
    <property type="evidence" value="ECO:0007669"/>
    <property type="project" value="UniProtKB-SubCell"/>
</dbReference>
<dbReference type="InterPro" id="IPR002151">
    <property type="entry name" value="Kinesin_light"/>
</dbReference>